<comment type="caution">
    <text evidence="3">The sequence shown here is derived from an EMBL/GenBank/DDBJ whole genome shotgun (WGS) entry which is preliminary data.</text>
</comment>
<dbReference type="Gene3D" id="3.30.200.20">
    <property type="entry name" value="Phosphorylase Kinase, domain 1"/>
    <property type="match status" value="1"/>
</dbReference>
<evidence type="ECO:0000313" key="4">
    <source>
        <dbReference type="Proteomes" id="UP000711047"/>
    </source>
</evidence>
<evidence type="ECO:0000259" key="2">
    <source>
        <dbReference type="Pfam" id="PF01636"/>
    </source>
</evidence>
<dbReference type="PANTHER" id="PTHR21064">
    <property type="entry name" value="AMINOGLYCOSIDE PHOSPHOTRANSFERASE DOMAIN-CONTAINING PROTEIN-RELATED"/>
    <property type="match status" value="1"/>
</dbReference>
<gene>
    <name evidence="3" type="ORF">HQN87_01765</name>
</gene>
<dbReference type="EMBL" id="JABMKX010000001">
    <property type="protein sequence ID" value="NQX44044.1"/>
    <property type="molecule type" value="Genomic_DNA"/>
</dbReference>
<feature type="domain" description="Aminoglycoside phosphotransferase" evidence="2">
    <location>
        <begin position="16"/>
        <end position="262"/>
    </location>
</feature>
<comment type="similarity">
    <text evidence="1">Belongs to the pseudomonas-type ThrB family.</text>
</comment>
<accession>A0ABX2DJ03</accession>
<dbReference type="RefSeq" id="WP_173126780.1">
    <property type="nucleotide sequence ID" value="NZ_JABMKX010000001.1"/>
</dbReference>
<dbReference type="InterPro" id="IPR050249">
    <property type="entry name" value="Pseudomonas-type_ThrB"/>
</dbReference>
<dbReference type="SUPFAM" id="SSF56112">
    <property type="entry name" value="Protein kinase-like (PK-like)"/>
    <property type="match status" value="1"/>
</dbReference>
<name>A0ABX2DJ03_9BACL</name>
<dbReference type="InterPro" id="IPR002575">
    <property type="entry name" value="Aminoglycoside_PTrfase"/>
</dbReference>
<sequence>MEAIISRFWPEWKGTLRKRSGGWNNTTYFVESGERRAVLRVYDTHRDRNKIEFEHTVLLKLNGQDLPFAVPAPILSITGETMVQLEEGEGKFACLFGYIEGKSPSGQDSGFYESFGESAGALSAVLSEMKLEIPAVYRPYYELERSYPLCTREALRDWLTQLPEPLQKLTPELKVLVEAYESVADSREQLENLHHQLVHGDLNPSNLLVDGENGEQVIALLDFEFCTRDVRVMEAAVILSGMLCHEDEERIIRDFWRGYSRKIMLSAEEFMAIPTLMLLRKVDVFLHFVTRYWQGTDEVHVLQEQIAVLAAEIQQMSGGKL</sequence>
<protein>
    <submittedName>
        <fullName evidence="3">Phosphotransferase</fullName>
    </submittedName>
</protein>
<dbReference type="InterPro" id="IPR011009">
    <property type="entry name" value="Kinase-like_dom_sf"/>
</dbReference>
<dbReference type="Proteomes" id="UP000711047">
    <property type="component" value="Unassembled WGS sequence"/>
</dbReference>
<evidence type="ECO:0000313" key="3">
    <source>
        <dbReference type="EMBL" id="NQX44044.1"/>
    </source>
</evidence>
<keyword evidence="4" id="KW-1185">Reference proteome</keyword>
<dbReference type="PANTHER" id="PTHR21064:SF6">
    <property type="entry name" value="AMINOGLYCOSIDE PHOSPHOTRANSFERASE DOMAIN-CONTAINING PROTEIN"/>
    <property type="match status" value="1"/>
</dbReference>
<evidence type="ECO:0000256" key="1">
    <source>
        <dbReference type="ARBA" id="ARBA00038240"/>
    </source>
</evidence>
<dbReference type="Pfam" id="PF01636">
    <property type="entry name" value="APH"/>
    <property type="match status" value="1"/>
</dbReference>
<proteinExistence type="inferred from homology"/>
<reference evidence="3 4" key="1">
    <citation type="submission" date="2020-05" db="EMBL/GenBank/DDBJ databases">
        <title>Paenibacillus glebae, sp. nov., Paenibacillus humi sp. nov., Paenibacillus pedi sp. nov., Paenibacillus terrestris sp. nov. and Paenibacillus terricola sp. nov., isolated from a forest top soil sample.</title>
        <authorList>
            <person name="Qi S."/>
            <person name="Carlier A."/>
            <person name="Cnockaert M."/>
            <person name="Vandamme P."/>
        </authorList>
    </citation>
    <scope>NUCLEOTIDE SEQUENCE [LARGE SCALE GENOMIC DNA]</scope>
    <source>
        <strain evidence="3 4">LMG 29502</strain>
    </source>
</reference>
<organism evidence="3 4">
    <name type="scientific">Paenibacillus tritici</name>
    <dbReference type="NCBI Taxonomy" id="1873425"/>
    <lineage>
        <taxon>Bacteria</taxon>
        <taxon>Bacillati</taxon>
        <taxon>Bacillota</taxon>
        <taxon>Bacilli</taxon>
        <taxon>Bacillales</taxon>
        <taxon>Paenibacillaceae</taxon>
        <taxon>Paenibacillus</taxon>
    </lineage>
</organism>
<dbReference type="Gene3D" id="3.90.1200.10">
    <property type="match status" value="1"/>
</dbReference>